<dbReference type="AlphaFoldDB" id="A0A2W7QG05"/>
<evidence type="ECO:0000256" key="1">
    <source>
        <dbReference type="SAM" id="MobiDB-lite"/>
    </source>
</evidence>
<dbReference type="Proteomes" id="UP000249638">
    <property type="component" value="Unassembled WGS sequence"/>
</dbReference>
<reference evidence="2" key="1">
    <citation type="submission" date="2018-06" db="EMBL/GenBank/DDBJ databases">
        <title>Genomic Encyclopedia of Type Strains, Phase IV (KMG-V): Genome sequencing to study the core and pangenomes of soil and plant-associated prokaryotes.</title>
        <authorList>
            <person name="Whitman W."/>
        </authorList>
    </citation>
    <scope>NUCLEOTIDE SEQUENCE [LARGE SCALE GENOMIC DNA]</scope>
    <source>
        <strain evidence="2">MLR2-44</strain>
    </source>
</reference>
<feature type="compositionally biased region" description="Low complexity" evidence="1">
    <location>
        <begin position="1"/>
        <end position="29"/>
    </location>
</feature>
<proteinExistence type="predicted"/>
<comment type="caution">
    <text evidence="2">The sequence shown here is derived from an EMBL/GenBank/DDBJ whole genome shotgun (WGS) entry which is preliminary data.</text>
</comment>
<feature type="compositionally biased region" description="Basic and acidic residues" evidence="1">
    <location>
        <begin position="63"/>
        <end position="77"/>
    </location>
</feature>
<accession>A0A2W7QG05</accession>
<name>A0A2W7QG05_9BURK</name>
<organism evidence="2 3">
    <name type="scientific">Cupriavidus phytorum</name>
    <dbReference type="NCBI Taxonomy" id="3024399"/>
    <lineage>
        <taxon>Bacteria</taxon>
        <taxon>Pseudomonadati</taxon>
        <taxon>Pseudomonadota</taxon>
        <taxon>Betaproteobacteria</taxon>
        <taxon>Burkholderiales</taxon>
        <taxon>Burkholderiaceae</taxon>
        <taxon>Cupriavidus</taxon>
    </lineage>
</organism>
<feature type="region of interest" description="Disordered" evidence="1">
    <location>
        <begin position="1"/>
        <end position="83"/>
    </location>
</feature>
<evidence type="ECO:0000313" key="3">
    <source>
        <dbReference type="Proteomes" id="UP000249638"/>
    </source>
</evidence>
<evidence type="ECO:0000313" key="2">
    <source>
        <dbReference type="EMBL" id="PZX20879.1"/>
    </source>
</evidence>
<feature type="compositionally biased region" description="Basic and acidic residues" evidence="1">
    <location>
        <begin position="30"/>
        <end position="51"/>
    </location>
</feature>
<keyword evidence="3" id="KW-1185">Reference proteome</keyword>
<gene>
    <name evidence="2" type="ORF">C7416_12612</name>
</gene>
<dbReference type="EMBL" id="QKZN01000026">
    <property type="protein sequence ID" value="PZX20879.1"/>
    <property type="molecule type" value="Genomic_DNA"/>
</dbReference>
<protein>
    <submittedName>
        <fullName evidence="2">Uncharacterized protein</fullName>
    </submittedName>
</protein>
<sequence length="83" mass="8644">MKPGSSGKTAGKTAGKTSGKTSGKTAGKAGADRKNPGARMDREASEIKSRSADPGQSSYGGFRNEDPRRQHQAETGKPKKPAR</sequence>